<comment type="caution">
    <text evidence="2">The sequence shown here is derived from an EMBL/GenBank/DDBJ whole genome shotgun (WGS) entry which is preliminary data.</text>
</comment>
<dbReference type="SFLD" id="SFLDG01129">
    <property type="entry name" value="C1.5:_HAD__Beta-PGM__Phosphata"/>
    <property type="match status" value="1"/>
</dbReference>
<protein>
    <submittedName>
        <fullName evidence="2">HAD family hydrolase</fullName>
        <ecNumber evidence="2">3.-.-.-</ecNumber>
    </submittedName>
</protein>
<accession>A0ABD5NNY2</accession>
<dbReference type="PANTHER" id="PTHR43434:SF1">
    <property type="entry name" value="PHOSPHOGLYCOLATE PHOSPHATASE"/>
    <property type="match status" value="1"/>
</dbReference>
<comment type="similarity">
    <text evidence="1">Belongs to the HAD-like hydrolase superfamily.</text>
</comment>
<dbReference type="SFLD" id="SFLDS00003">
    <property type="entry name" value="Haloacid_Dehalogenase"/>
    <property type="match status" value="1"/>
</dbReference>
<organism evidence="2 3">
    <name type="scientific">Halovivax cerinus</name>
    <dbReference type="NCBI Taxonomy" id="1487865"/>
    <lineage>
        <taxon>Archaea</taxon>
        <taxon>Methanobacteriati</taxon>
        <taxon>Methanobacteriota</taxon>
        <taxon>Stenosarchaea group</taxon>
        <taxon>Halobacteria</taxon>
        <taxon>Halobacteriales</taxon>
        <taxon>Natrialbaceae</taxon>
        <taxon>Halovivax</taxon>
    </lineage>
</organism>
<reference evidence="2 3" key="1">
    <citation type="journal article" date="2019" name="Int. J. Syst. Evol. Microbiol.">
        <title>The Global Catalogue of Microorganisms (GCM) 10K type strain sequencing project: providing services to taxonomists for standard genome sequencing and annotation.</title>
        <authorList>
            <consortium name="The Broad Institute Genomics Platform"/>
            <consortium name="The Broad Institute Genome Sequencing Center for Infectious Disease"/>
            <person name="Wu L."/>
            <person name="Ma J."/>
        </authorList>
    </citation>
    <scope>NUCLEOTIDE SEQUENCE [LARGE SCALE GENOMIC DNA]</scope>
    <source>
        <strain evidence="2 3">IBRC-M 10256</strain>
    </source>
</reference>
<name>A0ABD5NNY2_9EURY</name>
<dbReference type="GeneID" id="73903766"/>
<dbReference type="Proteomes" id="UP001595846">
    <property type="component" value="Unassembled WGS sequence"/>
</dbReference>
<dbReference type="AlphaFoldDB" id="A0ABD5NNY2"/>
<dbReference type="Pfam" id="PF00702">
    <property type="entry name" value="Hydrolase"/>
    <property type="match status" value="1"/>
</dbReference>
<dbReference type="RefSeq" id="WP_256531050.1">
    <property type="nucleotide sequence ID" value="NZ_CP101824.1"/>
</dbReference>
<dbReference type="Gene3D" id="1.10.150.240">
    <property type="entry name" value="Putative phosphatase, domain 2"/>
    <property type="match status" value="1"/>
</dbReference>
<dbReference type="GO" id="GO:0016787">
    <property type="term" value="F:hydrolase activity"/>
    <property type="evidence" value="ECO:0007669"/>
    <property type="project" value="UniProtKB-KW"/>
</dbReference>
<keyword evidence="3" id="KW-1185">Reference proteome</keyword>
<dbReference type="Gene3D" id="3.40.50.1000">
    <property type="entry name" value="HAD superfamily/HAD-like"/>
    <property type="match status" value="1"/>
</dbReference>
<evidence type="ECO:0000313" key="2">
    <source>
        <dbReference type="EMBL" id="MFC3958711.1"/>
    </source>
</evidence>
<dbReference type="InterPro" id="IPR023214">
    <property type="entry name" value="HAD_sf"/>
</dbReference>
<evidence type="ECO:0000313" key="3">
    <source>
        <dbReference type="Proteomes" id="UP001595846"/>
    </source>
</evidence>
<dbReference type="EC" id="3.-.-.-" evidence="2"/>
<proteinExistence type="inferred from homology"/>
<dbReference type="InterPro" id="IPR036412">
    <property type="entry name" value="HAD-like_sf"/>
</dbReference>
<dbReference type="InterPro" id="IPR023198">
    <property type="entry name" value="PGP-like_dom2"/>
</dbReference>
<dbReference type="InterPro" id="IPR050155">
    <property type="entry name" value="HAD-like_hydrolase_sf"/>
</dbReference>
<dbReference type="SUPFAM" id="SSF56784">
    <property type="entry name" value="HAD-like"/>
    <property type="match status" value="1"/>
</dbReference>
<dbReference type="PANTHER" id="PTHR43434">
    <property type="entry name" value="PHOSPHOGLYCOLATE PHOSPHATASE"/>
    <property type="match status" value="1"/>
</dbReference>
<dbReference type="EMBL" id="JBHSAQ010000006">
    <property type="protein sequence ID" value="MFC3958711.1"/>
    <property type="molecule type" value="Genomic_DNA"/>
</dbReference>
<evidence type="ECO:0000256" key="1">
    <source>
        <dbReference type="ARBA" id="ARBA00007958"/>
    </source>
</evidence>
<gene>
    <name evidence="2" type="ORF">ACFOUR_10070</name>
</gene>
<dbReference type="NCBIfam" id="TIGR01549">
    <property type="entry name" value="HAD-SF-IA-v1"/>
    <property type="match status" value="1"/>
</dbReference>
<dbReference type="InterPro" id="IPR006439">
    <property type="entry name" value="HAD-SF_hydro_IA"/>
</dbReference>
<sequence length="218" mass="23953">MGYDAFVFDNDGVLTTPTERAVLERAMETAFATVGVAAPPPEHVETLIGPTVEGLRSIARTHDVDPADLWTARERAAIDAQLEAIRAGEKRLYDDVAAVTDLDVPRAIVSNNQHETIGNIVEHFELDGFDPWIGREPTLDGIRRKKPRPYYLERAVDALDATNPLYVGDSHSDVTAASAAGIDAAFVRRDHRTGYELETEPTHELPSLDRLAELVAID</sequence>
<keyword evidence="2" id="KW-0378">Hydrolase</keyword>